<accession>A0ABR3W199</accession>
<name>A0ABR3W199_9PEZI</name>
<evidence type="ECO:0000256" key="3">
    <source>
        <dbReference type="ARBA" id="ARBA00007823"/>
    </source>
</evidence>
<evidence type="ECO:0000256" key="2">
    <source>
        <dbReference type="ARBA" id="ARBA00001947"/>
    </source>
</evidence>
<dbReference type="PANTHER" id="PTHR12553:SF49">
    <property type="entry name" value="ZINC PHOSPHODIESTERASE ELAC PROTEIN 2"/>
    <property type="match status" value="1"/>
</dbReference>
<dbReference type="PANTHER" id="PTHR12553">
    <property type="entry name" value="ZINC PHOSPHODIESTERASE ELAC PROTEIN 2"/>
    <property type="match status" value="1"/>
</dbReference>
<dbReference type="EC" id="3.1.26.11" evidence="4"/>
<comment type="similarity">
    <text evidence="3">Belongs to the RNase Z family.</text>
</comment>
<comment type="caution">
    <text evidence="12">The sequence shown here is derived from an EMBL/GenBank/DDBJ whole genome shotgun (WGS) entry which is preliminary data.</text>
</comment>
<evidence type="ECO:0000256" key="7">
    <source>
        <dbReference type="ARBA" id="ARBA00022723"/>
    </source>
</evidence>
<comment type="cofactor">
    <cofactor evidence="2">
        <name>Zn(2+)</name>
        <dbReference type="ChEBI" id="CHEBI:29105"/>
    </cofactor>
</comment>
<dbReference type="InterPro" id="IPR001279">
    <property type="entry name" value="Metallo-B-lactamas"/>
</dbReference>
<evidence type="ECO:0000256" key="4">
    <source>
        <dbReference type="ARBA" id="ARBA00012477"/>
    </source>
</evidence>
<dbReference type="Proteomes" id="UP001586593">
    <property type="component" value="Unassembled WGS sequence"/>
</dbReference>
<evidence type="ECO:0000256" key="5">
    <source>
        <dbReference type="ARBA" id="ARBA00022694"/>
    </source>
</evidence>
<keyword evidence="9" id="KW-0378">Hydrolase</keyword>
<dbReference type="Gene3D" id="3.60.15.10">
    <property type="entry name" value="Ribonuclease Z/Hydroxyacylglutathione hydrolase-like"/>
    <property type="match status" value="1"/>
</dbReference>
<dbReference type="Pfam" id="PF12706">
    <property type="entry name" value="Lactamase_B_2"/>
    <property type="match status" value="1"/>
</dbReference>
<evidence type="ECO:0000256" key="8">
    <source>
        <dbReference type="ARBA" id="ARBA00022759"/>
    </source>
</evidence>
<keyword evidence="13" id="KW-1185">Reference proteome</keyword>
<gene>
    <name evidence="12" type="ORF">VTK73DRAFT_9605</name>
</gene>
<dbReference type="InterPro" id="IPR047151">
    <property type="entry name" value="RNZ2-like"/>
</dbReference>
<evidence type="ECO:0000313" key="12">
    <source>
        <dbReference type="EMBL" id="KAL1850715.1"/>
    </source>
</evidence>
<keyword evidence="7" id="KW-0479">Metal-binding</keyword>
<dbReference type="SUPFAM" id="SSF56281">
    <property type="entry name" value="Metallo-hydrolase/oxidoreductase"/>
    <property type="match status" value="1"/>
</dbReference>
<keyword evidence="8" id="KW-0255">Endonuclease</keyword>
<reference evidence="12 13" key="1">
    <citation type="journal article" date="2024" name="Commun. Biol.">
        <title>Comparative genomic analysis of thermophilic fungi reveals convergent evolutionary adaptations and gene losses.</title>
        <authorList>
            <person name="Steindorff A.S."/>
            <person name="Aguilar-Pontes M.V."/>
            <person name="Robinson A.J."/>
            <person name="Andreopoulos B."/>
            <person name="LaButti K."/>
            <person name="Kuo A."/>
            <person name="Mondo S."/>
            <person name="Riley R."/>
            <person name="Otillar R."/>
            <person name="Haridas S."/>
            <person name="Lipzen A."/>
            <person name="Grimwood J."/>
            <person name="Schmutz J."/>
            <person name="Clum A."/>
            <person name="Reid I.D."/>
            <person name="Moisan M.C."/>
            <person name="Butler G."/>
            <person name="Nguyen T.T.M."/>
            <person name="Dewar K."/>
            <person name="Conant G."/>
            <person name="Drula E."/>
            <person name="Henrissat B."/>
            <person name="Hansel C."/>
            <person name="Singer S."/>
            <person name="Hutchinson M.I."/>
            <person name="de Vries R.P."/>
            <person name="Natvig D.O."/>
            <person name="Powell A.J."/>
            <person name="Tsang A."/>
            <person name="Grigoriev I.V."/>
        </authorList>
    </citation>
    <scope>NUCLEOTIDE SEQUENCE [LARGE SCALE GENOMIC DNA]</scope>
    <source>
        <strain evidence="12 13">ATCC 24622</strain>
    </source>
</reference>
<evidence type="ECO:0000259" key="11">
    <source>
        <dbReference type="Pfam" id="PF12706"/>
    </source>
</evidence>
<dbReference type="EMBL" id="JAZHXJ010000817">
    <property type="protein sequence ID" value="KAL1850715.1"/>
    <property type="molecule type" value="Genomic_DNA"/>
</dbReference>
<organism evidence="12 13">
    <name type="scientific">Phialemonium thermophilum</name>
    <dbReference type="NCBI Taxonomy" id="223376"/>
    <lineage>
        <taxon>Eukaryota</taxon>
        <taxon>Fungi</taxon>
        <taxon>Dikarya</taxon>
        <taxon>Ascomycota</taxon>
        <taxon>Pezizomycotina</taxon>
        <taxon>Sordariomycetes</taxon>
        <taxon>Sordariomycetidae</taxon>
        <taxon>Cephalothecales</taxon>
        <taxon>Cephalothecaceae</taxon>
        <taxon>Phialemonium</taxon>
    </lineage>
</organism>
<keyword evidence="10" id="KW-0862">Zinc</keyword>
<evidence type="ECO:0000256" key="1">
    <source>
        <dbReference type="ARBA" id="ARBA00000402"/>
    </source>
</evidence>
<evidence type="ECO:0000313" key="13">
    <source>
        <dbReference type="Proteomes" id="UP001586593"/>
    </source>
</evidence>
<evidence type="ECO:0000256" key="6">
    <source>
        <dbReference type="ARBA" id="ARBA00022722"/>
    </source>
</evidence>
<dbReference type="InterPro" id="IPR036866">
    <property type="entry name" value="RibonucZ/Hydroxyglut_hydro"/>
</dbReference>
<proteinExistence type="inferred from homology"/>
<evidence type="ECO:0000256" key="10">
    <source>
        <dbReference type="ARBA" id="ARBA00022833"/>
    </source>
</evidence>
<sequence length="158" mass="16947">MAVVLTFATTPNDNKSNNNNNTKGLLRVAYSGDCRPSPALAALGRGADLLVHECTFDDALAGDAVAKKHSTLSEALGVARDMGARKVLLTHFSQRYPNIQGVRPGSGEANGSVAVDAPVLLAFDYMRVRLGDFRKAELFLPAIKKLYEGLEKDGPEMD</sequence>
<keyword evidence="6" id="KW-0540">Nuclease</keyword>
<evidence type="ECO:0000256" key="9">
    <source>
        <dbReference type="ARBA" id="ARBA00022801"/>
    </source>
</evidence>
<protein>
    <recommendedName>
        <fullName evidence="4">ribonuclease Z</fullName>
        <ecNumber evidence="4">3.1.26.11</ecNumber>
    </recommendedName>
</protein>
<feature type="domain" description="Metallo-beta-lactamase" evidence="11">
    <location>
        <begin position="27"/>
        <end position="92"/>
    </location>
</feature>
<comment type="catalytic activity">
    <reaction evidence="1">
        <text>Endonucleolytic cleavage of RNA, removing extra 3' nucleotides from tRNA precursor, generating 3' termini of tRNAs. A 3'-hydroxy group is left at the tRNA terminus and a 5'-phosphoryl group is left at the trailer molecule.</text>
        <dbReference type="EC" id="3.1.26.11"/>
    </reaction>
</comment>
<keyword evidence="5" id="KW-0819">tRNA processing</keyword>